<dbReference type="Proteomes" id="UP000238350">
    <property type="component" value="Unassembled WGS sequence"/>
</dbReference>
<organism evidence="12 13">
    <name type="scientific">Wickerhamiella sorbophila</name>
    <dbReference type="NCBI Taxonomy" id="45607"/>
    <lineage>
        <taxon>Eukaryota</taxon>
        <taxon>Fungi</taxon>
        <taxon>Dikarya</taxon>
        <taxon>Ascomycota</taxon>
        <taxon>Saccharomycotina</taxon>
        <taxon>Dipodascomycetes</taxon>
        <taxon>Dipodascales</taxon>
        <taxon>Trichomonascaceae</taxon>
        <taxon>Wickerhamiella</taxon>
    </lineage>
</organism>
<name>A0A2T0FKX6_9ASCO</name>
<dbReference type="GeneID" id="36517006"/>
<evidence type="ECO:0000256" key="11">
    <source>
        <dbReference type="SAM" id="Phobius"/>
    </source>
</evidence>
<reference evidence="12 13" key="1">
    <citation type="submission" date="2017-04" db="EMBL/GenBank/DDBJ databases">
        <title>Genome sequencing of [Candida] sorbophila.</title>
        <authorList>
            <person name="Ahn J.O."/>
        </authorList>
    </citation>
    <scope>NUCLEOTIDE SEQUENCE [LARGE SCALE GENOMIC DNA]</scope>
    <source>
        <strain evidence="12 13">DS02</strain>
    </source>
</reference>
<dbReference type="AlphaFoldDB" id="A0A2T0FKX6"/>
<dbReference type="PANTHER" id="PTHR10485">
    <property type="entry name" value="MITOCHONDRIAL IMPORT INNER MEMBRANE TRANSLOCASE SUBUNIT TIM-17"/>
    <property type="match status" value="1"/>
</dbReference>
<comment type="similarity">
    <text evidence="2">Belongs to the Tim17/Tim22/Tim23 family.</text>
</comment>
<feature type="transmembrane region" description="Helical" evidence="11">
    <location>
        <begin position="115"/>
        <end position="137"/>
    </location>
</feature>
<evidence type="ECO:0000256" key="1">
    <source>
        <dbReference type="ARBA" id="ARBA00004448"/>
    </source>
</evidence>
<evidence type="ECO:0000313" key="13">
    <source>
        <dbReference type="Proteomes" id="UP000238350"/>
    </source>
</evidence>
<dbReference type="GO" id="GO:0008320">
    <property type="term" value="F:protein transmembrane transporter activity"/>
    <property type="evidence" value="ECO:0007669"/>
    <property type="project" value="TreeGrafter"/>
</dbReference>
<dbReference type="STRING" id="45607.A0A2T0FKX6"/>
<keyword evidence="6" id="KW-0653">Protein transport</keyword>
<evidence type="ECO:0000256" key="3">
    <source>
        <dbReference type="ARBA" id="ARBA00022448"/>
    </source>
</evidence>
<dbReference type="GO" id="GO:0030150">
    <property type="term" value="P:protein import into mitochondrial matrix"/>
    <property type="evidence" value="ECO:0007669"/>
    <property type="project" value="TreeGrafter"/>
</dbReference>
<comment type="caution">
    <text evidence="12">The sequence shown here is derived from an EMBL/GenBank/DDBJ whole genome shotgun (WGS) entry which is preliminary data.</text>
</comment>
<dbReference type="RefSeq" id="XP_024665583.1">
    <property type="nucleotide sequence ID" value="XM_024809815.1"/>
</dbReference>
<feature type="transmembrane region" description="Helical" evidence="11">
    <location>
        <begin position="89"/>
        <end position="108"/>
    </location>
</feature>
<keyword evidence="10 11" id="KW-0472">Membrane</keyword>
<proteinExistence type="inferred from homology"/>
<evidence type="ECO:0000256" key="6">
    <source>
        <dbReference type="ARBA" id="ARBA00022927"/>
    </source>
</evidence>
<evidence type="ECO:0000256" key="5">
    <source>
        <dbReference type="ARBA" id="ARBA00022792"/>
    </source>
</evidence>
<keyword evidence="3" id="KW-0813">Transport</keyword>
<evidence type="ECO:0000256" key="8">
    <source>
        <dbReference type="ARBA" id="ARBA00023010"/>
    </source>
</evidence>
<keyword evidence="7 11" id="KW-1133">Transmembrane helix</keyword>
<dbReference type="EMBL" id="NDIQ01000022">
    <property type="protein sequence ID" value="PRT55638.1"/>
    <property type="molecule type" value="Genomic_DNA"/>
</dbReference>
<evidence type="ECO:0000256" key="9">
    <source>
        <dbReference type="ARBA" id="ARBA00023128"/>
    </source>
</evidence>
<keyword evidence="5" id="KW-0999">Mitochondrion inner membrane</keyword>
<keyword evidence="9" id="KW-0496">Mitochondrion</keyword>
<evidence type="ECO:0000256" key="7">
    <source>
        <dbReference type="ARBA" id="ARBA00022989"/>
    </source>
</evidence>
<feature type="transmembrane region" description="Helical" evidence="11">
    <location>
        <begin position="12"/>
        <end position="32"/>
    </location>
</feature>
<gene>
    <name evidence="12" type="ORF">B9G98_03258</name>
</gene>
<dbReference type="OrthoDB" id="2261329at2759"/>
<dbReference type="GO" id="GO:0005744">
    <property type="term" value="C:TIM23 mitochondrial import inner membrane translocase complex"/>
    <property type="evidence" value="ECO:0007669"/>
    <property type="project" value="TreeGrafter"/>
</dbReference>
<evidence type="ECO:0000256" key="4">
    <source>
        <dbReference type="ARBA" id="ARBA00022692"/>
    </source>
</evidence>
<keyword evidence="13" id="KW-1185">Reference proteome</keyword>
<protein>
    <submittedName>
        <fullName evidence="12">Mitochondrial import inner membrane translocase subunit TIM17</fullName>
    </submittedName>
</protein>
<evidence type="ECO:0000256" key="2">
    <source>
        <dbReference type="ARBA" id="ARBA00008444"/>
    </source>
</evidence>
<evidence type="ECO:0000313" key="12">
    <source>
        <dbReference type="EMBL" id="PRT55638.1"/>
    </source>
</evidence>
<dbReference type="Pfam" id="PF02466">
    <property type="entry name" value="Tim17"/>
    <property type="match status" value="1"/>
</dbReference>
<dbReference type="PANTHER" id="PTHR10485:SF0">
    <property type="entry name" value="AT05822P-RELATED"/>
    <property type="match status" value="1"/>
</dbReference>
<keyword evidence="4 11" id="KW-0812">Transmembrane</keyword>
<sequence length="153" mass="16040">MSGDHSRDPCPMVIVNDFGGAFAMGAIGGTIWHSVKGFRNSPVGERWQGVKSAVRLRAPTLGGNFGAWGGMFSFFDCTVKAVRKTEDPWNSIISGFLVGGALAVRGGWKHMRNSAIICGFILAGMEGAGIAMSRMMAENPVAPALPEAPLAAA</sequence>
<comment type="subcellular location">
    <subcellularLocation>
        <location evidence="1">Mitochondrion inner membrane</location>
        <topology evidence="1">Multi-pass membrane protein</topology>
    </subcellularLocation>
</comment>
<keyword evidence="8" id="KW-0811">Translocation</keyword>
<evidence type="ECO:0000256" key="10">
    <source>
        <dbReference type="ARBA" id="ARBA00023136"/>
    </source>
</evidence>
<accession>A0A2T0FKX6</accession>